<dbReference type="PANTHER" id="PTHR21060:SF3">
    <property type="entry name" value="BUTYRATE KINASE 2-RELATED"/>
    <property type="match status" value="1"/>
</dbReference>
<dbReference type="RefSeq" id="WP_386806069.1">
    <property type="nucleotide sequence ID" value="NZ_JBHTMU010000052.1"/>
</dbReference>
<dbReference type="Pfam" id="PF00871">
    <property type="entry name" value="Acetate_kinase"/>
    <property type="match status" value="1"/>
</dbReference>
<proteinExistence type="inferred from homology"/>
<dbReference type="HAMAP" id="MF_00542">
    <property type="entry name" value="Butyrate_kinase"/>
    <property type="match status" value="1"/>
</dbReference>
<keyword evidence="3 6" id="KW-0547">Nucleotide-binding</keyword>
<dbReference type="GO" id="GO:0047761">
    <property type="term" value="F:butyrate kinase activity"/>
    <property type="evidence" value="ECO:0007669"/>
    <property type="project" value="UniProtKB-EC"/>
</dbReference>
<keyword evidence="4 6" id="KW-0418">Kinase</keyword>
<evidence type="ECO:0000256" key="7">
    <source>
        <dbReference type="RuleBase" id="RU003835"/>
    </source>
</evidence>
<dbReference type="InterPro" id="IPR011245">
    <property type="entry name" value="Butyrate_kin"/>
</dbReference>
<gene>
    <name evidence="6" type="primary">buk</name>
    <name evidence="8" type="ORF">ACFQ4E_18805</name>
</gene>
<reference evidence="9" key="1">
    <citation type="journal article" date="2019" name="Int. J. Syst. Evol. Microbiol.">
        <title>The Global Catalogue of Microorganisms (GCM) 10K type strain sequencing project: providing services to taxonomists for standard genome sequencing and annotation.</title>
        <authorList>
            <consortium name="The Broad Institute Genomics Platform"/>
            <consortium name="The Broad Institute Genome Sequencing Center for Infectious Disease"/>
            <person name="Wu L."/>
            <person name="Ma J."/>
        </authorList>
    </citation>
    <scope>NUCLEOTIDE SEQUENCE [LARGE SCALE GENOMIC DNA]</scope>
    <source>
        <strain evidence="9">CCUG 62953</strain>
    </source>
</reference>
<dbReference type="EMBL" id="JBHTMU010000052">
    <property type="protein sequence ID" value="MFD1344488.1"/>
    <property type="molecule type" value="Genomic_DNA"/>
</dbReference>
<dbReference type="CDD" id="cd24011">
    <property type="entry name" value="ASKHA_NBD_BK"/>
    <property type="match status" value="1"/>
</dbReference>
<dbReference type="InterPro" id="IPR000890">
    <property type="entry name" value="Aliphatic_acid_kin_short-chain"/>
</dbReference>
<organism evidence="8 9">
    <name type="scientific">Litorisediminicola beolgyonensis</name>
    <dbReference type="NCBI Taxonomy" id="1173614"/>
    <lineage>
        <taxon>Bacteria</taxon>
        <taxon>Pseudomonadati</taxon>
        <taxon>Pseudomonadota</taxon>
        <taxon>Alphaproteobacteria</taxon>
        <taxon>Rhodobacterales</taxon>
        <taxon>Paracoccaceae</taxon>
        <taxon>Litorisediminicola</taxon>
    </lineage>
</organism>
<comment type="catalytic activity">
    <reaction evidence="6">
        <text>butanoate + ATP = butanoyl phosphate + ADP</text>
        <dbReference type="Rhea" id="RHEA:13585"/>
        <dbReference type="ChEBI" id="CHEBI:17968"/>
        <dbReference type="ChEBI" id="CHEBI:30616"/>
        <dbReference type="ChEBI" id="CHEBI:58079"/>
        <dbReference type="ChEBI" id="CHEBI:456216"/>
        <dbReference type="EC" id="2.7.2.7"/>
    </reaction>
</comment>
<evidence type="ECO:0000256" key="4">
    <source>
        <dbReference type="ARBA" id="ARBA00022777"/>
    </source>
</evidence>
<evidence type="ECO:0000256" key="1">
    <source>
        <dbReference type="ARBA" id="ARBA00022490"/>
    </source>
</evidence>
<keyword evidence="2 6" id="KW-0808">Transferase</keyword>
<evidence type="ECO:0000256" key="3">
    <source>
        <dbReference type="ARBA" id="ARBA00022741"/>
    </source>
</evidence>
<dbReference type="PANTHER" id="PTHR21060">
    <property type="entry name" value="ACETATE KINASE"/>
    <property type="match status" value="1"/>
</dbReference>
<dbReference type="PRINTS" id="PR00471">
    <property type="entry name" value="ACETATEKNASE"/>
</dbReference>
<comment type="subcellular location">
    <subcellularLocation>
        <location evidence="6">Cytoplasm</location>
    </subcellularLocation>
</comment>
<dbReference type="SUPFAM" id="SSF53067">
    <property type="entry name" value="Actin-like ATPase domain"/>
    <property type="match status" value="2"/>
</dbReference>
<dbReference type="Gene3D" id="3.30.420.40">
    <property type="match status" value="2"/>
</dbReference>
<keyword evidence="5 6" id="KW-0067">ATP-binding</keyword>
<protein>
    <recommendedName>
        <fullName evidence="6">Probable butyrate kinase</fullName>
        <shortName evidence="6">BK</shortName>
        <ecNumber evidence="6">2.7.2.7</ecNumber>
    </recommendedName>
    <alternativeName>
        <fullName evidence="6">Branched-chain carboxylic acid kinase</fullName>
    </alternativeName>
</protein>
<evidence type="ECO:0000313" key="8">
    <source>
        <dbReference type="EMBL" id="MFD1344488.1"/>
    </source>
</evidence>
<dbReference type="InterPro" id="IPR043129">
    <property type="entry name" value="ATPase_NBD"/>
</dbReference>
<dbReference type="Proteomes" id="UP001597135">
    <property type="component" value="Unassembled WGS sequence"/>
</dbReference>
<keyword evidence="9" id="KW-1185">Reference proteome</keyword>
<evidence type="ECO:0000313" key="9">
    <source>
        <dbReference type="Proteomes" id="UP001597135"/>
    </source>
</evidence>
<sequence length="373" mass="38828">MPRDLIVTVCPGATTTRCAVYQMRAKSKKCVAEDTLAHDEAVLATLPGYASQHELRLWAVQSFLDGALKDTDRVVAVAAPAGMLPVAPAGVIEVTADLAQTALYAPVYHHPSNLGPALALALAASWEVPAFVADPATLDEFRDVARLSGTPEMPRFSDLDALNIRAAGRKLAKDSRKGFDELRAVIAQLDDAISIAPLIGGKLVDGSHWMEGAPFSTTSAGGLPPLSLIDQCFSGYATRDGLVERLYAQGGVHAYLGTADIAEVEARIDAGDTEAARVLDAMIYQIAKTIGAMASVVAFDLDAIVLTGELAKSDQIVAGVSAAVERIAPVKVYPGSDSCAALADNAIAALKGTSLPHSWAALTAPAFEVPSAA</sequence>
<evidence type="ECO:0000256" key="2">
    <source>
        <dbReference type="ARBA" id="ARBA00022679"/>
    </source>
</evidence>
<name>A0ABW3ZNC8_9RHOB</name>
<accession>A0ABW3ZNC8</accession>
<keyword evidence="1 6" id="KW-0963">Cytoplasm</keyword>
<dbReference type="NCBIfam" id="NF002834">
    <property type="entry name" value="PRK03011.1-5"/>
    <property type="match status" value="1"/>
</dbReference>
<comment type="similarity">
    <text evidence="6 7">Belongs to the acetokinase family.</text>
</comment>
<dbReference type="EC" id="2.7.2.7" evidence="6"/>
<comment type="caution">
    <text evidence="8">The sequence shown here is derived from an EMBL/GenBank/DDBJ whole genome shotgun (WGS) entry which is preliminary data.</text>
</comment>
<evidence type="ECO:0000256" key="6">
    <source>
        <dbReference type="HAMAP-Rule" id="MF_00542"/>
    </source>
</evidence>
<evidence type="ECO:0000256" key="5">
    <source>
        <dbReference type="ARBA" id="ARBA00022840"/>
    </source>
</evidence>